<gene>
    <name evidence="1" type="ORF">C1645_819475</name>
</gene>
<dbReference type="OrthoDB" id="2436575at2759"/>
<dbReference type="AlphaFoldDB" id="A0A397TEJ9"/>
<keyword evidence="2" id="KW-1185">Reference proteome</keyword>
<reference evidence="1 2" key="1">
    <citation type="submission" date="2018-06" db="EMBL/GenBank/DDBJ databases">
        <title>Comparative genomics reveals the genomic features of Rhizophagus irregularis, R. cerebriforme, R. diaphanum and Gigaspora rosea, and their symbiotic lifestyle signature.</title>
        <authorList>
            <person name="Morin E."/>
            <person name="San Clemente H."/>
            <person name="Chen E.C.H."/>
            <person name="De La Providencia I."/>
            <person name="Hainaut M."/>
            <person name="Kuo A."/>
            <person name="Kohler A."/>
            <person name="Murat C."/>
            <person name="Tang N."/>
            <person name="Roy S."/>
            <person name="Loubradou J."/>
            <person name="Henrissat B."/>
            <person name="Grigoriev I.V."/>
            <person name="Corradi N."/>
            <person name="Roux C."/>
            <person name="Martin F.M."/>
        </authorList>
    </citation>
    <scope>NUCLEOTIDE SEQUENCE [LARGE SCALE GENOMIC DNA]</scope>
    <source>
        <strain evidence="1 2">DAOM 227022</strain>
    </source>
</reference>
<accession>A0A397TEJ9</accession>
<name>A0A397TEJ9_9GLOM</name>
<comment type="caution">
    <text evidence="1">The sequence shown here is derived from an EMBL/GenBank/DDBJ whole genome shotgun (WGS) entry which is preliminary data.</text>
</comment>
<dbReference type="EMBL" id="QKYT01000105">
    <property type="protein sequence ID" value="RIA93391.1"/>
    <property type="molecule type" value="Genomic_DNA"/>
</dbReference>
<sequence>MLTVCVDKLQYTGILQHVNQLMELNDLSLSLLIQEASSHSTNISVSTMRSAFTTKLASTIRLAFTTRSASKILTFSASLKSKALSSSRPIMIKYSVLTSITSNKTVITVSAPKIAIKELAYELFYEYKQPSDQTVKDHLKEKLENDEYCAFILVDFKRYMISSKFPGR</sequence>
<proteinExistence type="predicted"/>
<organism evidence="1 2">
    <name type="scientific">Glomus cerebriforme</name>
    <dbReference type="NCBI Taxonomy" id="658196"/>
    <lineage>
        <taxon>Eukaryota</taxon>
        <taxon>Fungi</taxon>
        <taxon>Fungi incertae sedis</taxon>
        <taxon>Mucoromycota</taxon>
        <taxon>Glomeromycotina</taxon>
        <taxon>Glomeromycetes</taxon>
        <taxon>Glomerales</taxon>
        <taxon>Glomeraceae</taxon>
        <taxon>Glomus</taxon>
    </lineage>
</organism>
<protein>
    <submittedName>
        <fullName evidence="1">Uncharacterized protein</fullName>
    </submittedName>
</protein>
<evidence type="ECO:0000313" key="1">
    <source>
        <dbReference type="EMBL" id="RIA93391.1"/>
    </source>
</evidence>
<evidence type="ECO:0000313" key="2">
    <source>
        <dbReference type="Proteomes" id="UP000265703"/>
    </source>
</evidence>
<dbReference type="Proteomes" id="UP000265703">
    <property type="component" value="Unassembled WGS sequence"/>
</dbReference>